<sequence length="67" mass="8254">MIKYFPYSKKDSDFNDFAQWLEEYTETPKFLKIKNEFIDIEKKLKDEPVGPKRTELVRRRYSLFEDV</sequence>
<gene>
    <name evidence="1" type="ORF">RM541_05855</name>
</gene>
<comment type="caution">
    <text evidence="1">The sequence shown here is derived from an EMBL/GenBank/DDBJ whole genome shotgun (WGS) entry which is preliminary data.</text>
</comment>
<protein>
    <submittedName>
        <fullName evidence="1">Uncharacterized protein</fullName>
    </submittedName>
</protein>
<evidence type="ECO:0000313" key="1">
    <source>
        <dbReference type="EMBL" id="MDT0685878.1"/>
    </source>
</evidence>
<evidence type="ECO:0000313" key="2">
    <source>
        <dbReference type="Proteomes" id="UP001253848"/>
    </source>
</evidence>
<proteinExistence type="predicted"/>
<reference evidence="1 2" key="1">
    <citation type="submission" date="2023-09" db="EMBL/GenBank/DDBJ databases">
        <authorList>
            <person name="Rey-Velasco X."/>
        </authorList>
    </citation>
    <scope>NUCLEOTIDE SEQUENCE [LARGE SCALE GENOMIC DNA]</scope>
    <source>
        <strain evidence="1 2">F225</strain>
    </source>
</reference>
<name>A0ABU3DQ89_9FLAO</name>
<dbReference type="Proteomes" id="UP001253848">
    <property type="component" value="Unassembled WGS sequence"/>
</dbReference>
<keyword evidence="2" id="KW-1185">Reference proteome</keyword>
<accession>A0ABU3DQ89</accession>
<dbReference type="EMBL" id="JAVRHN010000003">
    <property type="protein sequence ID" value="MDT0685878.1"/>
    <property type="molecule type" value="Genomic_DNA"/>
</dbReference>
<dbReference type="RefSeq" id="WP_311499279.1">
    <property type="nucleotide sequence ID" value="NZ_JAVRHN010000003.1"/>
</dbReference>
<organism evidence="1 2">
    <name type="scientific">Autumnicola psychrophila</name>
    <dbReference type="NCBI Taxonomy" id="3075592"/>
    <lineage>
        <taxon>Bacteria</taxon>
        <taxon>Pseudomonadati</taxon>
        <taxon>Bacteroidota</taxon>
        <taxon>Flavobacteriia</taxon>
        <taxon>Flavobacteriales</taxon>
        <taxon>Flavobacteriaceae</taxon>
        <taxon>Autumnicola</taxon>
    </lineage>
</organism>